<organism evidence="2 3">
    <name type="scientific">Metabacillus fastidiosus</name>
    <dbReference type="NCBI Taxonomy" id="1458"/>
    <lineage>
        <taxon>Bacteria</taxon>
        <taxon>Bacillati</taxon>
        <taxon>Bacillota</taxon>
        <taxon>Bacilli</taxon>
        <taxon>Bacillales</taxon>
        <taxon>Bacillaceae</taxon>
        <taxon>Metabacillus</taxon>
    </lineage>
</organism>
<accession>A0ABU6P266</accession>
<proteinExistence type="predicted"/>
<feature type="region of interest" description="Disordered" evidence="1">
    <location>
        <begin position="1"/>
        <end position="40"/>
    </location>
</feature>
<evidence type="ECO:0000313" key="3">
    <source>
        <dbReference type="Proteomes" id="UP001342826"/>
    </source>
</evidence>
<evidence type="ECO:0008006" key="4">
    <source>
        <dbReference type="Google" id="ProtNLM"/>
    </source>
</evidence>
<feature type="compositionally biased region" description="Basic and acidic residues" evidence="1">
    <location>
        <begin position="9"/>
        <end position="40"/>
    </location>
</feature>
<gene>
    <name evidence="2" type="ORF">P9271_13010</name>
</gene>
<comment type="caution">
    <text evidence="2">The sequence shown here is derived from an EMBL/GenBank/DDBJ whole genome shotgun (WGS) entry which is preliminary data.</text>
</comment>
<name>A0ABU6P266_9BACI</name>
<evidence type="ECO:0000313" key="2">
    <source>
        <dbReference type="EMBL" id="MED4402236.1"/>
    </source>
</evidence>
<sequence>MARKTKKERLRELDEQMAKIKDRKRQLESRMREKERERND</sequence>
<reference evidence="2 3" key="1">
    <citation type="submission" date="2023-03" db="EMBL/GenBank/DDBJ databases">
        <title>Bacillus Genome Sequencing.</title>
        <authorList>
            <person name="Dunlap C."/>
        </authorList>
    </citation>
    <scope>NUCLEOTIDE SEQUENCE [LARGE SCALE GENOMIC DNA]</scope>
    <source>
        <strain evidence="2 3">NRS-1717</strain>
    </source>
</reference>
<evidence type="ECO:0000256" key="1">
    <source>
        <dbReference type="SAM" id="MobiDB-lite"/>
    </source>
</evidence>
<dbReference type="GeneID" id="301143622"/>
<dbReference type="Proteomes" id="UP001342826">
    <property type="component" value="Unassembled WGS sequence"/>
</dbReference>
<keyword evidence="3" id="KW-1185">Reference proteome</keyword>
<dbReference type="EMBL" id="JARTFS010000011">
    <property type="protein sequence ID" value="MED4402236.1"/>
    <property type="molecule type" value="Genomic_DNA"/>
</dbReference>
<dbReference type="RefSeq" id="WP_268874804.1">
    <property type="nucleotide sequence ID" value="NZ_JARTFQ010000005.1"/>
</dbReference>
<protein>
    <recommendedName>
        <fullName evidence="4">FbpB family small basic protein</fullName>
    </recommendedName>
</protein>